<evidence type="ECO:0000313" key="2">
    <source>
        <dbReference type="EMBL" id="AOP55028.1"/>
    </source>
</evidence>
<protein>
    <submittedName>
        <fullName evidence="2">Uncharacterized protein</fullName>
    </submittedName>
</protein>
<evidence type="ECO:0000313" key="3">
    <source>
        <dbReference type="Proteomes" id="UP000094793"/>
    </source>
</evidence>
<evidence type="ECO:0000256" key="1">
    <source>
        <dbReference type="SAM" id="MobiDB-lite"/>
    </source>
</evidence>
<dbReference type="PATRIC" id="fig|1703.10.peg.3437"/>
<feature type="compositionally biased region" description="Basic residues" evidence="1">
    <location>
        <begin position="33"/>
        <end position="42"/>
    </location>
</feature>
<dbReference type="AlphaFoldDB" id="A0A1D7W8S8"/>
<gene>
    <name evidence="2" type="ORF">BLSMQ_3328</name>
</gene>
<feature type="region of interest" description="Disordered" evidence="1">
    <location>
        <begin position="1"/>
        <end position="42"/>
    </location>
</feature>
<reference evidence="3" key="1">
    <citation type="submission" date="2016-09" db="EMBL/GenBank/DDBJ databases">
        <title>Complete Genome Sequence of Brevibacterium linens SMQ-1335.</title>
        <authorList>
            <person name="de Melo A.G."/>
            <person name="Labrie S.J."/>
            <person name="Dumaresq J."/>
            <person name="Roberts R.J."/>
            <person name="Tremblay D.M."/>
            <person name="Moineau S."/>
        </authorList>
    </citation>
    <scope>NUCLEOTIDE SEQUENCE [LARGE SCALE GENOMIC DNA]</scope>
    <source>
        <strain evidence="3">SMQ-1335</strain>
    </source>
</reference>
<name>A0A1D7W8S8_BREAU</name>
<accession>A0A1D7W8S8</accession>
<dbReference type="EMBL" id="CP017150">
    <property type="protein sequence ID" value="AOP55028.1"/>
    <property type="molecule type" value="Genomic_DNA"/>
</dbReference>
<organism evidence="2 3">
    <name type="scientific">Brevibacterium aurantiacum</name>
    <dbReference type="NCBI Taxonomy" id="273384"/>
    <lineage>
        <taxon>Bacteria</taxon>
        <taxon>Bacillati</taxon>
        <taxon>Actinomycetota</taxon>
        <taxon>Actinomycetes</taxon>
        <taxon>Micrococcales</taxon>
        <taxon>Brevibacteriaceae</taxon>
        <taxon>Brevibacterium</taxon>
    </lineage>
</organism>
<feature type="compositionally biased region" description="Polar residues" evidence="1">
    <location>
        <begin position="16"/>
        <end position="28"/>
    </location>
</feature>
<sequence>MSLTVRRLVRSRETRNQTMRIQLPSAQLSEHAKRAHRTVPDR</sequence>
<dbReference type="KEGG" id="blin:BLSMQ_3328"/>
<proteinExistence type="predicted"/>
<dbReference type="Proteomes" id="UP000094793">
    <property type="component" value="Chromosome"/>
</dbReference>